<dbReference type="EMBL" id="JBITDC010000003">
    <property type="protein sequence ID" value="MFI5674820.1"/>
    <property type="molecule type" value="Genomic_DNA"/>
</dbReference>
<keyword evidence="2" id="KW-1185">Reference proteome</keyword>
<reference evidence="1 2" key="1">
    <citation type="submission" date="2024-10" db="EMBL/GenBank/DDBJ databases">
        <title>The Natural Products Discovery Center: Release of the First 8490 Sequenced Strains for Exploring Actinobacteria Biosynthetic Diversity.</title>
        <authorList>
            <person name="Kalkreuter E."/>
            <person name="Kautsar S.A."/>
            <person name="Yang D."/>
            <person name="Bader C.D."/>
            <person name="Teijaro C.N."/>
            <person name="Fluegel L."/>
            <person name="Davis C.M."/>
            <person name="Simpson J.R."/>
            <person name="Lauterbach L."/>
            <person name="Steele A.D."/>
            <person name="Gui C."/>
            <person name="Meng S."/>
            <person name="Li G."/>
            <person name="Viehrig K."/>
            <person name="Ye F."/>
            <person name="Su P."/>
            <person name="Kiefer A.F."/>
            <person name="Nichols A."/>
            <person name="Cepeda A.J."/>
            <person name="Yan W."/>
            <person name="Fan B."/>
            <person name="Jiang Y."/>
            <person name="Adhikari A."/>
            <person name="Zheng C.-J."/>
            <person name="Schuster L."/>
            <person name="Cowan T.M."/>
            <person name="Smanski M.J."/>
            <person name="Chevrette M.G."/>
            <person name="De Carvalho L.P.S."/>
            <person name="Shen B."/>
        </authorList>
    </citation>
    <scope>NUCLEOTIDE SEQUENCE [LARGE SCALE GENOMIC DNA]</scope>
    <source>
        <strain evidence="1 2">NPDC051599</strain>
    </source>
</reference>
<gene>
    <name evidence="1" type="ORF">ACIA8P_09165</name>
</gene>
<evidence type="ECO:0000313" key="2">
    <source>
        <dbReference type="Proteomes" id="UP001612415"/>
    </source>
</evidence>
<organism evidence="1 2">
    <name type="scientific">Streptomyces cellulosae</name>
    <dbReference type="NCBI Taxonomy" id="1968"/>
    <lineage>
        <taxon>Bacteria</taxon>
        <taxon>Bacillati</taxon>
        <taxon>Actinomycetota</taxon>
        <taxon>Actinomycetes</taxon>
        <taxon>Kitasatosporales</taxon>
        <taxon>Streptomycetaceae</taxon>
        <taxon>Streptomyces</taxon>
    </lineage>
</organism>
<dbReference type="RefSeq" id="WP_398655728.1">
    <property type="nucleotide sequence ID" value="NZ_JBITDC010000003.1"/>
</dbReference>
<protein>
    <submittedName>
        <fullName evidence="1">Uncharacterized protein</fullName>
    </submittedName>
</protein>
<name>A0ABW7XXK6_STRCE</name>
<sequence length="180" mass="19801">MREGVEEAGFEGDKGEEMSAADELSRALGTGRFLGIGAGSPLAEVEKRLGVGVRQIHRRKPNRFLRVDFGLVEVTFDGEPDWVCRWLSIHMHRLDDVPGVAMEVLERCDLDFSGAVTWGQLSPETRQAAEPVIPPTVEGLRPPVVPPRYRIATVKATVHLSPLVEGDELNRVIQLISIGV</sequence>
<comment type="caution">
    <text evidence="1">The sequence shown here is derived from an EMBL/GenBank/DDBJ whole genome shotgun (WGS) entry which is preliminary data.</text>
</comment>
<accession>A0ABW7XXK6</accession>
<evidence type="ECO:0000313" key="1">
    <source>
        <dbReference type="EMBL" id="MFI5674820.1"/>
    </source>
</evidence>
<dbReference type="Proteomes" id="UP001612415">
    <property type="component" value="Unassembled WGS sequence"/>
</dbReference>
<proteinExistence type="predicted"/>